<name>A0A366HT68_9BACT</name>
<evidence type="ECO:0000313" key="2">
    <source>
        <dbReference type="Proteomes" id="UP000253426"/>
    </source>
</evidence>
<gene>
    <name evidence="1" type="ORF">DES53_101273</name>
</gene>
<evidence type="ECO:0000313" key="1">
    <source>
        <dbReference type="EMBL" id="RBP47476.1"/>
    </source>
</evidence>
<organism evidence="1 2">
    <name type="scientific">Roseimicrobium gellanilyticum</name>
    <dbReference type="NCBI Taxonomy" id="748857"/>
    <lineage>
        <taxon>Bacteria</taxon>
        <taxon>Pseudomonadati</taxon>
        <taxon>Verrucomicrobiota</taxon>
        <taxon>Verrucomicrobiia</taxon>
        <taxon>Verrucomicrobiales</taxon>
        <taxon>Verrucomicrobiaceae</taxon>
        <taxon>Roseimicrobium</taxon>
    </lineage>
</organism>
<keyword evidence="2" id="KW-1185">Reference proteome</keyword>
<accession>A0A366HT68</accession>
<dbReference type="RefSeq" id="WP_147263135.1">
    <property type="nucleotide sequence ID" value="NZ_QNRR01000001.1"/>
</dbReference>
<comment type="caution">
    <text evidence="1">The sequence shown here is derived from an EMBL/GenBank/DDBJ whole genome shotgun (WGS) entry which is preliminary data.</text>
</comment>
<protein>
    <submittedName>
        <fullName evidence="1">Uncharacterized protein</fullName>
    </submittedName>
</protein>
<reference evidence="1 2" key="1">
    <citation type="submission" date="2018-06" db="EMBL/GenBank/DDBJ databases">
        <title>Genomic Encyclopedia of Type Strains, Phase IV (KMG-IV): sequencing the most valuable type-strain genomes for metagenomic binning, comparative biology and taxonomic classification.</title>
        <authorList>
            <person name="Goeker M."/>
        </authorList>
    </citation>
    <scope>NUCLEOTIDE SEQUENCE [LARGE SCALE GENOMIC DNA]</scope>
    <source>
        <strain evidence="1 2">DSM 25532</strain>
    </source>
</reference>
<sequence length="134" mass="15250">MSGIEYDWERFAEAWRNSGCVNSGQVGPKMEPSHEHLLCVEFTELHPYAADFLFSKLSDTDPYLAAYAFKCLTRVSDDLQMDDIPQSILQRSDSIQTLWGCVVRTTTLGSFIRGYWGFEDPEPEPPAPPPRYLP</sequence>
<dbReference type="EMBL" id="QNRR01000001">
    <property type="protein sequence ID" value="RBP47476.1"/>
    <property type="molecule type" value="Genomic_DNA"/>
</dbReference>
<dbReference type="AlphaFoldDB" id="A0A366HT68"/>
<dbReference type="Proteomes" id="UP000253426">
    <property type="component" value="Unassembled WGS sequence"/>
</dbReference>
<proteinExistence type="predicted"/>